<dbReference type="AlphaFoldDB" id="A0A9Q4A9K1"/>
<dbReference type="EMBL" id="WKAE01000491">
    <property type="protein sequence ID" value="MCF5632570.1"/>
    <property type="molecule type" value="Genomic_DNA"/>
</dbReference>
<protein>
    <submittedName>
        <fullName evidence="1">Uncharacterized protein</fullName>
    </submittedName>
</protein>
<evidence type="ECO:0000313" key="2">
    <source>
        <dbReference type="Proteomes" id="UP000814010"/>
    </source>
</evidence>
<reference evidence="1" key="1">
    <citation type="submission" date="2019-11" db="EMBL/GenBank/DDBJ databases">
        <title>Epiphytic Pseudomonas syringae from cherry orchards.</title>
        <authorList>
            <person name="Hulin M.T."/>
        </authorList>
    </citation>
    <scope>NUCLEOTIDE SEQUENCE</scope>
    <source>
        <strain evidence="1">PA-2-5E</strain>
    </source>
</reference>
<sequence length="119" mass="12536">MAEWAGDCLLHCLGGAKGPGSAGTGTTAGSNVASTTPKAGVFWNKTTVLDRTVTKLELEKGLGVHVEISINGDWSSCVSGPHIVFGQRANMQFDFYRDGLIGFRFTVVSSVSSDLTALR</sequence>
<organism evidence="1 2">
    <name type="scientific">Pseudomonas syringae</name>
    <dbReference type="NCBI Taxonomy" id="317"/>
    <lineage>
        <taxon>Bacteria</taxon>
        <taxon>Pseudomonadati</taxon>
        <taxon>Pseudomonadota</taxon>
        <taxon>Gammaproteobacteria</taxon>
        <taxon>Pseudomonadales</taxon>
        <taxon>Pseudomonadaceae</taxon>
        <taxon>Pseudomonas</taxon>
    </lineage>
</organism>
<dbReference type="RefSeq" id="WP_236454316.1">
    <property type="nucleotide sequence ID" value="NZ_WKAE01000491.1"/>
</dbReference>
<comment type="caution">
    <text evidence="1">The sequence shown here is derived from an EMBL/GenBank/DDBJ whole genome shotgun (WGS) entry which is preliminary data.</text>
</comment>
<evidence type="ECO:0000313" key="1">
    <source>
        <dbReference type="EMBL" id="MCF5632570.1"/>
    </source>
</evidence>
<proteinExistence type="predicted"/>
<feature type="non-terminal residue" evidence="1">
    <location>
        <position position="119"/>
    </location>
</feature>
<name>A0A9Q4A9K1_PSESX</name>
<dbReference type="Proteomes" id="UP000814010">
    <property type="component" value="Unassembled WGS sequence"/>
</dbReference>
<gene>
    <name evidence="1" type="ORF">GIV53_25520</name>
</gene>
<accession>A0A9Q4A9K1</accession>